<dbReference type="InterPro" id="IPR007730">
    <property type="entry name" value="SPOR-like_dom"/>
</dbReference>
<organism evidence="4 5">
    <name type="scientific">Lacimonas salitolerans</name>
    <dbReference type="NCBI Taxonomy" id="1323750"/>
    <lineage>
        <taxon>Bacteria</taxon>
        <taxon>Pseudomonadati</taxon>
        <taxon>Pseudomonadota</taxon>
        <taxon>Alphaproteobacteria</taxon>
        <taxon>Rhodobacterales</taxon>
        <taxon>Paracoccaceae</taxon>
        <taxon>Lacimonas</taxon>
    </lineage>
</organism>
<evidence type="ECO:0000313" key="5">
    <source>
        <dbReference type="Proteomes" id="UP001597186"/>
    </source>
</evidence>
<reference evidence="5" key="1">
    <citation type="journal article" date="2019" name="Int. J. Syst. Evol. Microbiol.">
        <title>The Global Catalogue of Microorganisms (GCM) 10K type strain sequencing project: providing services to taxonomists for standard genome sequencing and annotation.</title>
        <authorList>
            <consortium name="The Broad Institute Genomics Platform"/>
            <consortium name="The Broad Institute Genome Sequencing Center for Infectious Disease"/>
            <person name="Wu L."/>
            <person name="Ma J."/>
        </authorList>
    </citation>
    <scope>NUCLEOTIDE SEQUENCE [LARGE SCALE GENOMIC DNA]</scope>
    <source>
        <strain evidence="5">CGMCC 1.12477</strain>
    </source>
</reference>
<name>A0ABW4EIM2_9RHOB</name>
<keyword evidence="2" id="KW-0472">Membrane</keyword>
<feature type="domain" description="SPOR" evidence="3">
    <location>
        <begin position="228"/>
        <end position="313"/>
    </location>
</feature>
<evidence type="ECO:0000259" key="3">
    <source>
        <dbReference type="PROSITE" id="PS51724"/>
    </source>
</evidence>
<gene>
    <name evidence="4" type="ORF">ACFTOW_17995</name>
</gene>
<evidence type="ECO:0000313" key="4">
    <source>
        <dbReference type="EMBL" id="MFD1511278.1"/>
    </source>
</evidence>
<keyword evidence="2" id="KW-0812">Transmembrane</keyword>
<feature type="compositionally biased region" description="Acidic residues" evidence="1">
    <location>
        <begin position="168"/>
        <end position="179"/>
    </location>
</feature>
<dbReference type="Pfam" id="PF05036">
    <property type="entry name" value="SPOR"/>
    <property type="match status" value="1"/>
</dbReference>
<accession>A0ABW4EIM2</accession>
<evidence type="ECO:0000256" key="1">
    <source>
        <dbReference type="SAM" id="MobiDB-lite"/>
    </source>
</evidence>
<feature type="region of interest" description="Disordered" evidence="1">
    <location>
        <begin position="162"/>
        <end position="205"/>
    </location>
</feature>
<dbReference type="EMBL" id="JBHUDD010000156">
    <property type="protein sequence ID" value="MFD1511278.1"/>
    <property type="molecule type" value="Genomic_DNA"/>
</dbReference>
<dbReference type="InterPro" id="IPR036680">
    <property type="entry name" value="SPOR-like_sf"/>
</dbReference>
<keyword evidence="5" id="KW-1185">Reference proteome</keyword>
<proteinExistence type="predicted"/>
<feature type="compositionally biased region" description="Polar residues" evidence="1">
    <location>
        <begin position="121"/>
        <end position="132"/>
    </location>
</feature>
<feature type="transmembrane region" description="Helical" evidence="2">
    <location>
        <begin position="22"/>
        <end position="43"/>
    </location>
</feature>
<dbReference type="Proteomes" id="UP001597186">
    <property type="component" value="Unassembled WGS sequence"/>
</dbReference>
<dbReference type="Gene3D" id="3.30.70.1070">
    <property type="entry name" value="Sporulation related repeat"/>
    <property type="match status" value="1"/>
</dbReference>
<evidence type="ECO:0000256" key="2">
    <source>
        <dbReference type="SAM" id="Phobius"/>
    </source>
</evidence>
<dbReference type="PROSITE" id="PS51724">
    <property type="entry name" value="SPOR"/>
    <property type="match status" value="1"/>
</dbReference>
<comment type="caution">
    <text evidence="4">The sequence shown here is derived from an EMBL/GenBank/DDBJ whole genome shotgun (WGS) entry which is preliminary data.</text>
</comment>
<keyword evidence="2" id="KW-1133">Transmembrane helix</keyword>
<feature type="region of interest" description="Disordered" evidence="1">
    <location>
        <begin position="121"/>
        <end position="144"/>
    </location>
</feature>
<dbReference type="RefSeq" id="WP_379918304.1">
    <property type="nucleotide sequence ID" value="NZ_JBHUDD010000156.1"/>
</dbReference>
<sequence length="313" mass="32781">MADYYADAQGEQPAQSASIGTLANWVGAAISVALIIGIAVWGYKLLVRDVSGVPVVRAAEGPMRIQPDDPGGRPADHQGLAVNAVAAVGTAADPADRLVLAPRATDLTDEDAPAALLSVSLDTQPKEVQSNAEAGEVSGDDPVQVSAGVDDLVAQLTNGATPLSAADGMDETAADDEAQDAPRTDRPTTGLSRSLRPQLRPAGVAQRVASIDPAAGLTTTVKDIDPTEIPTGTRLAQLGAYDSGDLARSEWDRLQARFGEYMQGKDRVIERAESGGRTFYRLRAMGFEDLADARRFCAAFVAQNSDCIPVVTR</sequence>
<protein>
    <submittedName>
        <fullName evidence="4">SPOR domain-containing protein</fullName>
    </submittedName>
</protein>